<dbReference type="PROSITE" id="PS52050">
    <property type="entry name" value="WYL"/>
    <property type="match status" value="1"/>
</dbReference>
<proteinExistence type="predicted"/>
<dbReference type="InterPro" id="IPR026881">
    <property type="entry name" value="WYL_dom"/>
</dbReference>
<dbReference type="AlphaFoldDB" id="X5J8L4"/>
<reference evidence="2" key="1">
    <citation type="journal article" date="2014" name="J. Antimicrob. Chemother.">
        <title>Genetic determinants and elements associated with antibiotic resistance in viridans group streptococci.</title>
        <authorList>
            <person name="Brenciani A."/>
            <person name="Tiberi E."/>
            <person name="Tili E."/>
            <person name="Mingoia M."/>
            <person name="Palmieri C."/>
            <person name="Varaldo P.E."/>
            <person name="Giovanetti E."/>
        </authorList>
    </citation>
    <scope>NUCLEOTIDE SEQUENCE</scope>
    <source>
        <strain evidence="2">A1</strain>
    </source>
</reference>
<evidence type="ECO:0000259" key="1">
    <source>
        <dbReference type="Pfam" id="PF13280"/>
    </source>
</evidence>
<name>X5J8L4_STRMT</name>
<dbReference type="Pfam" id="PF13280">
    <property type="entry name" value="WYL"/>
    <property type="match status" value="1"/>
</dbReference>
<feature type="domain" description="WYL" evidence="1">
    <location>
        <begin position="2"/>
        <end position="61"/>
    </location>
</feature>
<evidence type="ECO:0000313" key="2">
    <source>
        <dbReference type="EMBL" id="CDG57848.1"/>
    </source>
</evidence>
<sequence length="94" mass="11388">MIRKELVLDIRYQSPYNTEKQHTILPTSLYYDAHYFYVVAFNLTFESYMTLKLDRIIDWKVSKEKKPLTSNYFQVHIKVEIGAVKCYDKKRRCI</sequence>
<accession>X5J8L4</accession>
<organism evidence="2">
    <name type="scientific">Streptococcus mitis</name>
    <dbReference type="NCBI Taxonomy" id="28037"/>
    <lineage>
        <taxon>Bacteria</taxon>
        <taxon>Bacillati</taxon>
        <taxon>Bacillota</taxon>
        <taxon>Bacilli</taxon>
        <taxon>Lactobacillales</taxon>
        <taxon>Streptococcaceae</taxon>
        <taxon>Streptococcus</taxon>
        <taxon>Streptococcus mitis group</taxon>
    </lineage>
</organism>
<protein>
    <recommendedName>
        <fullName evidence="1">WYL domain-containing protein</fullName>
    </recommendedName>
</protein>
<dbReference type="EMBL" id="HG423652">
    <property type="protein sequence ID" value="CDG57848.1"/>
    <property type="molecule type" value="Genomic_DNA"/>
</dbReference>